<evidence type="ECO:0000313" key="4">
    <source>
        <dbReference type="Proteomes" id="UP000471166"/>
    </source>
</evidence>
<feature type="region of interest" description="Disordered" evidence="1">
    <location>
        <begin position="1"/>
        <end position="60"/>
    </location>
</feature>
<dbReference type="Proteomes" id="UP000471166">
    <property type="component" value="Unassembled WGS sequence"/>
</dbReference>
<feature type="domain" description="CobE/GbiG C-terminal" evidence="2">
    <location>
        <begin position="64"/>
        <end position="175"/>
    </location>
</feature>
<dbReference type="EMBL" id="JAAGVB010000001">
    <property type="protein sequence ID" value="NEW31049.1"/>
    <property type="molecule type" value="Genomic_DNA"/>
</dbReference>
<proteinExistence type="predicted"/>
<dbReference type="SUPFAM" id="SSF159664">
    <property type="entry name" value="CobE/GbiG C-terminal domain-like"/>
    <property type="match status" value="1"/>
</dbReference>
<evidence type="ECO:0000313" key="3">
    <source>
        <dbReference type="EMBL" id="NEW31049.1"/>
    </source>
</evidence>
<feature type="compositionally biased region" description="Basic and acidic residues" evidence="1">
    <location>
        <begin position="1"/>
        <end position="16"/>
    </location>
</feature>
<dbReference type="AlphaFoldDB" id="A0A6P1CES0"/>
<dbReference type="PANTHER" id="PTHR37477">
    <property type="entry name" value="COBALT-PRECORRIN-5A HYDROLASE"/>
    <property type="match status" value="1"/>
</dbReference>
<dbReference type="InterPro" id="IPR036518">
    <property type="entry name" value="CobE/GbiG_C_sf"/>
</dbReference>
<comment type="caution">
    <text evidence="3">The sequence shown here is derived from an EMBL/GenBank/DDBJ whole genome shotgun (WGS) entry which is preliminary data.</text>
</comment>
<name>A0A6P1CES0_9NOCA</name>
<dbReference type="GO" id="GO:0009236">
    <property type="term" value="P:cobalamin biosynthetic process"/>
    <property type="evidence" value="ECO:0007669"/>
    <property type="project" value="InterPro"/>
</dbReference>
<accession>A0A6P1CES0</accession>
<dbReference type="Pfam" id="PF01890">
    <property type="entry name" value="CbiG_C"/>
    <property type="match status" value="1"/>
</dbReference>
<dbReference type="PANTHER" id="PTHR37477:SF1">
    <property type="entry name" value="COBALT-PRECORRIN-5A HYDROLASE"/>
    <property type="match status" value="1"/>
</dbReference>
<evidence type="ECO:0000259" key="2">
    <source>
        <dbReference type="Pfam" id="PF01890"/>
    </source>
</evidence>
<protein>
    <submittedName>
        <fullName evidence="3">Cobalamin biosynthesis protein</fullName>
    </submittedName>
</protein>
<dbReference type="Gene3D" id="3.30.420.180">
    <property type="entry name" value="CobE/GbiG C-terminal domain"/>
    <property type="match status" value="1"/>
</dbReference>
<gene>
    <name evidence="3" type="ORF">GV791_00545</name>
</gene>
<organism evidence="3 4">
    <name type="scientific">Nocardia cyriacigeorgica</name>
    <dbReference type="NCBI Taxonomy" id="135487"/>
    <lineage>
        <taxon>Bacteria</taxon>
        <taxon>Bacillati</taxon>
        <taxon>Actinomycetota</taxon>
        <taxon>Actinomycetes</taxon>
        <taxon>Mycobacteriales</taxon>
        <taxon>Nocardiaceae</taxon>
        <taxon>Nocardia</taxon>
    </lineage>
</organism>
<dbReference type="InterPro" id="IPR052553">
    <property type="entry name" value="CbiG_hydrolase"/>
</dbReference>
<sequence length="178" mass="17918">MPIPSREPRSRDDERPASSSHAHGPAPRPNSAIGDESVPPSSLEPTRLPGASSSDRAPGRRVELAVGLGLRPGTSAERIVAAVRTALGEQPIACLATVDRRAAEPGLRAAAAQFGVPISSFTAAELAAVPVPNPSGHAMSALGVPGVAEAAALLAGTGALVFSRRVIDGVVIAAAAHR</sequence>
<evidence type="ECO:0000256" key="1">
    <source>
        <dbReference type="SAM" id="MobiDB-lite"/>
    </source>
</evidence>
<dbReference type="InterPro" id="IPR002750">
    <property type="entry name" value="CobE/GbiG_C"/>
</dbReference>
<reference evidence="3 4" key="1">
    <citation type="submission" date="2020-01" db="EMBL/GenBank/DDBJ databases">
        <title>Genetics and antimicrobial susceptibilities of Nocardia species isolated from the soil; a comparison with species isolated from humans.</title>
        <authorList>
            <person name="Carrasco G."/>
            <person name="Monzon S."/>
            <person name="Sansegundo M."/>
            <person name="Garcia E."/>
            <person name="Garrido N."/>
            <person name="Medina M.J."/>
            <person name="Villalon P."/>
            <person name="Ramirez-Arocha A.C."/>
            <person name="Jimenez P."/>
            <person name="Cuesta I."/>
            <person name="Valdezate S."/>
        </authorList>
    </citation>
    <scope>NUCLEOTIDE SEQUENCE [LARGE SCALE GENOMIC DNA]</scope>
    <source>
        <strain evidence="3 4">CNM20110626</strain>
    </source>
</reference>